<comment type="caution">
    <text evidence="1">The sequence shown here is derived from an EMBL/GenBank/DDBJ whole genome shotgun (WGS) entry which is preliminary data.</text>
</comment>
<organism evidence="1 2">
    <name type="scientific">Halalkalibaculum roseum</name>
    <dbReference type="NCBI Taxonomy" id="2709311"/>
    <lineage>
        <taxon>Bacteria</taxon>
        <taxon>Pseudomonadati</taxon>
        <taxon>Balneolota</taxon>
        <taxon>Balneolia</taxon>
        <taxon>Balneolales</taxon>
        <taxon>Balneolaceae</taxon>
        <taxon>Halalkalibaculum</taxon>
    </lineage>
</organism>
<dbReference type="AlphaFoldDB" id="A0A6M1T581"/>
<dbReference type="InterPro" id="IPR026350">
    <property type="entry name" value="GxxExxY"/>
</dbReference>
<dbReference type="EMBL" id="JAALLT010000001">
    <property type="protein sequence ID" value="NGP75493.1"/>
    <property type="molecule type" value="Genomic_DNA"/>
</dbReference>
<dbReference type="RefSeq" id="WP_165138841.1">
    <property type="nucleotide sequence ID" value="NZ_JAALLT010000001.1"/>
</dbReference>
<evidence type="ECO:0000313" key="2">
    <source>
        <dbReference type="Proteomes" id="UP000473278"/>
    </source>
</evidence>
<evidence type="ECO:0000313" key="1">
    <source>
        <dbReference type="EMBL" id="NGP75493.1"/>
    </source>
</evidence>
<protein>
    <submittedName>
        <fullName evidence="1">GxxExxY protein</fullName>
    </submittedName>
</protein>
<accession>A0A6M1T581</accession>
<gene>
    <name evidence="1" type="ORF">G3570_02535</name>
</gene>
<proteinExistence type="predicted"/>
<reference evidence="1 2" key="1">
    <citation type="submission" date="2020-02" db="EMBL/GenBank/DDBJ databases">
        <title>Balneolaceae bacterium YR4-1, complete genome.</title>
        <authorList>
            <person name="Li Y."/>
            <person name="Wu S."/>
        </authorList>
    </citation>
    <scope>NUCLEOTIDE SEQUENCE [LARGE SCALE GENOMIC DNA]</scope>
    <source>
        <strain evidence="1 2">YR4-1</strain>
    </source>
</reference>
<keyword evidence="2" id="KW-1185">Reference proteome</keyword>
<dbReference type="Proteomes" id="UP000473278">
    <property type="component" value="Unassembled WGS sequence"/>
</dbReference>
<sequence length="137" mass="15659">MKVTQKYVNQIAYDVVGCAIEVHKNLGPGLLESIYEKCLIEEIKEQGLKVISQLTIPIYYKSRLLDQSLKLDLLVNDLVIVELKAVELILPVFKAQLLTYLRLTQKPKGLLINFHCENIVHNLVPLVTEEFAKLDKE</sequence>
<dbReference type="NCBIfam" id="TIGR04256">
    <property type="entry name" value="GxxExxY"/>
    <property type="match status" value="1"/>
</dbReference>
<name>A0A6M1T581_9BACT</name>
<dbReference type="Pfam" id="PF13366">
    <property type="entry name" value="PDDEXK_3"/>
    <property type="match status" value="1"/>
</dbReference>